<dbReference type="Proteomes" id="UP001521911">
    <property type="component" value="Unassembled WGS sequence"/>
</dbReference>
<gene>
    <name evidence="1" type="ORF">MHK08_10390</name>
</gene>
<dbReference type="InterPro" id="IPR023198">
    <property type="entry name" value="PGP-like_dom2"/>
</dbReference>
<dbReference type="InterPro" id="IPR041492">
    <property type="entry name" value="HAD_2"/>
</dbReference>
<protein>
    <submittedName>
        <fullName evidence="1">HAD family phosphatase</fullName>
    </submittedName>
</protein>
<dbReference type="RefSeq" id="WP_239181021.1">
    <property type="nucleotide sequence ID" value="NZ_JAKRDF010000015.1"/>
</dbReference>
<proteinExistence type="predicted"/>
<dbReference type="SFLD" id="SFLDS00003">
    <property type="entry name" value="Haloacid_Dehalogenase"/>
    <property type="match status" value="1"/>
</dbReference>
<organism evidence="1 2">
    <name type="scientific">Corynebacterium singulare</name>
    <dbReference type="NCBI Taxonomy" id="161899"/>
    <lineage>
        <taxon>Bacteria</taxon>
        <taxon>Bacillati</taxon>
        <taxon>Actinomycetota</taxon>
        <taxon>Actinomycetes</taxon>
        <taxon>Mycobacteriales</taxon>
        <taxon>Corynebacteriaceae</taxon>
        <taxon>Corynebacterium</taxon>
    </lineage>
</organism>
<dbReference type="InterPro" id="IPR051806">
    <property type="entry name" value="HAD-like_SPP"/>
</dbReference>
<reference evidence="1 2" key="1">
    <citation type="submission" date="2022-02" db="EMBL/GenBank/DDBJ databases">
        <title>Uncovering new skin microbiome diversity through culturing and metagenomics.</title>
        <authorList>
            <person name="Conlan S."/>
            <person name="Deming C."/>
            <person name="Nisc Comparative Sequencing Program N."/>
            <person name="Segre J.A."/>
        </authorList>
    </citation>
    <scope>NUCLEOTIDE SEQUENCE [LARGE SCALE GENOMIC DNA]</scope>
    <source>
        <strain evidence="1 2">ACRQV</strain>
    </source>
</reference>
<dbReference type="InterPro" id="IPR023214">
    <property type="entry name" value="HAD_sf"/>
</dbReference>
<dbReference type="EMBL" id="JAKRDF010000015">
    <property type="protein sequence ID" value="MCG7276875.1"/>
    <property type="molecule type" value="Genomic_DNA"/>
</dbReference>
<dbReference type="Pfam" id="PF13419">
    <property type="entry name" value="HAD_2"/>
    <property type="match status" value="1"/>
</dbReference>
<dbReference type="Gene3D" id="1.10.150.240">
    <property type="entry name" value="Putative phosphatase, domain 2"/>
    <property type="match status" value="1"/>
</dbReference>
<dbReference type="SUPFAM" id="SSF56784">
    <property type="entry name" value="HAD-like"/>
    <property type="match status" value="1"/>
</dbReference>
<dbReference type="PANTHER" id="PTHR43481:SF4">
    <property type="entry name" value="GLYCEROL-1-PHOSPHATE PHOSPHOHYDROLASE 1-RELATED"/>
    <property type="match status" value="1"/>
</dbReference>
<dbReference type="InterPro" id="IPR036412">
    <property type="entry name" value="HAD-like_sf"/>
</dbReference>
<evidence type="ECO:0000313" key="1">
    <source>
        <dbReference type="EMBL" id="MCG7276875.1"/>
    </source>
</evidence>
<accession>A0ABS9PVY2</accession>
<dbReference type="SFLD" id="SFLDG01129">
    <property type="entry name" value="C1.5:_HAD__Beta-PGM__Phosphata"/>
    <property type="match status" value="1"/>
</dbReference>
<dbReference type="Gene3D" id="3.40.50.1000">
    <property type="entry name" value="HAD superfamily/HAD-like"/>
    <property type="match status" value="1"/>
</dbReference>
<sequence length="221" mass="23772">MPFEERIRKAEGVIFDFNGTMSNDEAVLEESYDIALKSLDLEPLFEGEYEALLGLSDLDISHNLLSTRSAVGRVEELLEELASAYLNLSRGASLIGHRTVELVNELHHQGKMVGVVTGTFRSLLEPVLLENHLDSLVPFTVTVEDVSRGKPSPEGFLKGADALGIVPRGVLVFEDSESGVKAARAAGMSTVAVGTNKKATNLAEYSFVSMESAAQAALHAL</sequence>
<dbReference type="CDD" id="cd07505">
    <property type="entry name" value="HAD_BPGM-like"/>
    <property type="match status" value="1"/>
</dbReference>
<comment type="caution">
    <text evidence="1">The sequence shown here is derived from an EMBL/GenBank/DDBJ whole genome shotgun (WGS) entry which is preliminary data.</text>
</comment>
<name>A0ABS9PVY2_9CORY</name>
<dbReference type="InterPro" id="IPR006439">
    <property type="entry name" value="HAD-SF_hydro_IA"/>
</dbReference>
<dbReference type="NCBIfam" id="TIGR01509">
    <property type="entry name" value="HAD-SF-IA-v3"/>
    <property type="match status" value="1"/>
</dbReference>
<keyword evidence="2" id="KW-1185">Reference proteome</keyword>
<evidence type="ECO:0000313" key="2">
    <source>
        <dbReference type="Proteomes" id="UP001521911"/>
    </source>
</evidence>
<dbReference type="PANTHER" id="PTHR43481">
    <property type="entry name" value="FRUCTOSE-1-PHOSPHATE PHOSPHATASE"/>
    <property type="match status" value="1"/>
</dbReference>